<dbReference type="Gene3D" id="3.30.110.170">
    <property type="entry name" value="Protein of unknown function (DUF541), domain 1"/>
    <property type="match status" value="1"/>
</dbReference>
<dbReference type="AlphaFoldDB" id="A0A1F6EBN0"/>
<dbReference type="Pfam" id="PF04402">
    <property type="entry name" value="SIMPL"/>
    <property type="match status" value="1"/>
</dbReference>
<feature type="transmembrane region" description="Helical" evidence="1">
    <location>
        <begin position="20"/>
        <end position="37"/>
    </location>
</feature>
<evidence type="ECO:0008006" key="4">
    <source>
        <dbReference type="Google" id="ProtNLM"/>
    </source>
</evidence>
<dbReference type="PANTHER" id="PTHR34387">
    <property type="entry name" value="SLR1258 PROTEIN"/>
    <property type="match status" value="1"/>
</dbReference>
<dbReference type="PANTHER" id="PTHR34387:SF1">
    <property type="entry name" value="PERIPLASMIC IMMUNOGENIC PROTEIN"/>
    <property type="match status" value="1"/>
</dbReference>
<evidence type="ECO:0000313" key="2">
    <source>
        <dbReference type="EMBL" id="OGG70990.1"/>
    </source>
</evidence>
<name>A0A1F6EBN0_9BACT</name>
<dbReference type="Gene3D" id="3.30.70.2970">
    <property type="entry name" value="Protein of unknown function (DUF541), domain 2"/>
    <property type="match status" value="1"/>
</dbReference>
<dbReference type="EMBL" id="MFLP01000017">
    <property type="protein sequence ID" value="OGG70990.1"/>
    <property type="molecule type" value="Genomic_DNA"/>
</dbReference>
<protein>
    <recommendedName>
        <fullName evidence="4">DUF541 domain-containing protein</fullName>
    </recommendedName>
</protein>
<dbReference type="InterPro" id="IPR052022">
    <property type="entry name" value="26kDa_periplasmic_antigen"/>
</dbReference>
<keyword evidence="1" id="KW-0472">Membrane</keyword>
<dbReference type="InterPro" id="IPR007497">
    <property type="entry name" value="SIMPL/DUF541"/>
</dbReference>
<proteinExistence type="predicted"/>
<evidence type="ECO:0000313" key="3">
    <source>
        <dbReference type="Proteomes" id="UP000176689"/>
    </source>
</evidence>
<dbReference type="Proteomes" id="UP000176689">
    <property type="component" value="Unassembled WGS sequence"/>
</dbReference>
<gene>
    <name evidence="2" type="ORF">A3F27_01805</name>
</gene>
<organism evidence="2 3">
    <name type="scientific">Candidatus Kaiserbacteria bacterium RIFCSPHIGHO2_12_FULL_53_13</name>
    <dbReference type="NCBI Taxonomy" id="1798502"/>
    <lineage>
        <taxon>Bacteria</taxon>
        <taxon>Candidatus Kaiseribacteriota</taxon>
    </lineage>
</organism>
<reference evidence="2 3" key="1">
    <citation type="journal article" date="2016" name="Nat. Commun.">
        <title>Thousands of microbial genomes shed light on interconnected biogeochemical processes in an aquifer system.</title>
        <authorList>
            <person name="Anantharaman K."/>
            <person name="Brown C.T."/>
            <person name="Hug L.A."/>
            <person name="Sharon I."/>
            <person name="Castelle C.J."/>
            <person name="Probst A.J."/>
            <person name="Thomas B.C."/>
            <person name="Singh A."/>
            <person name="Wilkins M.J."/>
            <person name="Karaoz U."/>
            <person name="Brodie E.L."/>
            <person name="Williams K.H."/>
            <person name="Hubbard S.S."/>
            <person name="Banfield J.F."/>
        </authorList>
    </citation>
    <scope>NUCLEOTIDE SEQUENCE [LARGE SCALE GENOMIC DNA]</scope>
</reference>
<sequence>MEEQSVQEIIKATHWPRTAAAWALGVLALFLLVGTLSELKSYRFIGSGVTATNTITVSGEGEVFAVPDTATFTVTVRETAKQVKDAQDAATKKGNDIIAYLKEAGIEEKDIKTIDYSISPQYEWTQAACAQGVYCPPGKQVLVGYQVSQTVSVKVRDTKKAGDLLSGVGSRGATEVSGISFTIDDEDALKAEARDKAITQAKEKADVLAESLDVSLVRIVGFYENEGPMPYYAYGMGGADRAVSSMAKEAPQVPVGENKIVSNVNVTYEIR</sequence>
<keyword evidence="1" id="KW-0812">Transmembrane</keyword>
<keyword evidence="1" id="KW-1133">Transmembrane helix</keyword>
<accession>A0A1F6EBN0</accession>
<dbReference type="GO" id="GO:0006974">
    <property type="term" value="P:DNA damage response"/>
    <property type="evidence" value="ECO:0007669"/>
    <property type="project" value="TreeGrafter"/>
</dbReference>
<evidence type="ECO:0000256" key="1">
    <source>
        <dbReference type="SAM" id="Phobius"/>
    </source>
</evidence>
<comment type="caution">
    <text evidence="2">The sequence shown here is derived from an EMBL/GenBank/DDBJ whole genome shotgun (WGS) entry which is preliminary data.</text>
</comment>